<dbReference type="EMBL" id="PITJ01001654">
    <property type="protein sequence ID" value="TBT98664.1"/>
    <property type="molecule type" value="Genomic_DNA"/>
</dbReference>
<accession>A0A4Q9KVR0</accession>
<dbReference type="VEuPathDB" id="MicrosporidiaDB:CWI37_1654p0010"/>
<feature type="non-terminal residue" evidence="2">
    <location>
        <position position="834"/>
    </location>
</feature>
<dbReference type="SUPFAM" id="SSF52047">
    <property type="entry name" value="RNI-like"/>
    <property type="match status" value="1"/>
</dbReference>
<proteinExistence type="predicted"/>
<evidence type="ECO:0000256" key="1">
    <source>
        <dbReference type="SAM" id="Phobius"/>
    </source>
</evidence>
<reference evidence="2 3" key="1">
    <citation type="submission" date="2017-12" db="EMBL/GenBank/DDBJ databases">
        <authorList>
            <person name="Pombert J.-F."/>
            <person name="Haag K.L."/>
            <person name="Ebert D."/>
        </authorList>
    </citation>
    <scope>NUCLEOTIDE SEQUENCE [LARGE SCALE GENOMIC DNA]</scope>
    <source>
        <strain evidence="2">FI-OER-3-3</strain>
    </source>
</reference>
<keyword evidence="1" id="KW-0472">Membrane</keyword>
<keyword evidence="1" id="KW-0812">Transmembrane</keyword>
<organism evidence="2 3">
    <name type="scientific">Hamiltosporidium tvaerminnensis</name>
    <dbReference type="NCBI Taxonomy" id="1176355"/>
    <lineage>
        <taxon>Eukaryota</taxon>
        <taxon>Fungi</taxon>
        <taxon>Fungi incertae sedis</taxon>
        <taxon>Microsporidia</taxon>
        <taxon>Dubosqiidae</taxon>
        <taxon>Hamiltosporidium</taxon>
    </lineage>
</organism>
<comment type="caution">
    <text evidence="2">The sequence shown here is derived from an EMBL/GenBank/DDBJ whole genome shotgun (WGS) entry which is preliminary data.</text>
</comment>
<sequence length="834" mass="99050">MRIVYFKERLSSLVFSLNLYFLSVIGKNVIFYSIENTEIGMNYIENEETVIFEFQLKNKYILKSFKSVFLLQNQYLKCILRNDQIKYYTPNTIEISDSENIILDLFADDREQDNLFTIIFFLGQLSYDFLLRFTRYATNNDVFLNTLSFIDFINILTVLEILGFKRTTKNNTFFKYLLLNSILNRNFDFRKLNKFLNSKQYDYDRFDMSLEYLYNIFLKFLLIEKISNFTFLLLKTNSLVLDFKIIISFQVYMRYKEKLSNTSILIFEPNIIIHLEKLLSTDWGKNCICFFIKYCIVDTFCFVFTKKEPSKKIFNLINLIKPNNLKKIILTDMLNNKTGIKALLLFGYFQITEYVKISCDLNIEEVLVILKHSENIKKLVIKSQDAYYDILFELNKFAKSHKNIYLKYKCINLVMICQKNDLFQNISENLIFYIKKSNISFLHCELCFMRSFYLLRRIKAILSNNNHQLQKYKKKFFFCSNVKAVYINMEPNEPSETIHPKLVNYIFQMQKLQDIILENIIFTDILIRNIIENKNLISIKIFNSSIPSELCQKYKIFNYNLRVITVKNTILTLNMNFIKFISLFRNLIFFKIYIKNIDPVFKKMMVNSAANIYKTLKYKSVSKLEYLKIKMNENITTCLPILFAFSHLFDISNLNILVLQCVKLDVNDASVISNLKNLKELHIGVYQQKNEMFLNLLNKILENKKIIRLGLDIRNLNLNIFEYCCNFRKIQLVFIRFKNIEAYDLTLLHKMKLNYPNNVAFFCEYFYLIKFWVKIFFTIFYMFSSTSLTTFVSSSKSDSSFMLLVGSSKVVPPCKIKGALYFGLKFLAPSSSVF</sequence>
<keyword evidence="1" id="KW-1133">Transmembrane helix</keyword>
<dbReference type="Proteomes" id="UP000292362">
    <property type="component" value="Unassembled WGS sequence"/>
</dbReference>
<dbReference type="AlphaFoldDB" id="A0A4Q9KVR0"/>
<gene>
    <name evidence="2" type="ORF">CWI37_1654p0010</name>
</gene>
<protein>
    <submittedName>
        <fullName evidence="2">Uncharacterized protein</fullName>
    </submittedName>
</protein>
<feature type="transmembrane region" description="Helical" evidence="1">
    <location>
        <begin position="142"/>
        <end position="164"/>
    </location>
</feature>
<name>A0A4Q9KVR0_9MICR</name>
<evidence type="ECO:0000313" key="3">
    <source>
        <dbReference type="Proteomes" id="UP000292362"/>
    </source>
</evidence>
<evidence type="ECO:0000313" key="2">
    <source>
        <dbReference type="EMBL" id="TBT98664.1"/>
    </source>
</evidence>
<feature type="transmembrane region" description="Helical" evidence="1">
    <location>
        <begin position="12"/>
        <end position="34"/>
    </location>
</feature>